<dbReference type="Pfam" id="PF22530">
    <property type="entry name" value="Terminase-T7_RNaseH-like"/>
    <property type="match status" value="1"/>
</dbReference>
<dbReference type="Proteomes" id="UP001061889">
    <property type="component" value="Segment"/>
</dbReference>
<evidence type="ECO:0000313" key="3">
    <source>
        <dbReference type="Proteomes" id="UP001061889"/>
    </source>
</evidence>
<proteinExistence type="predicted"/>
<dbReference type="InterPro" id="IPR054762">
    <property type="entry name" value="Gp19_RNaseH-like"/>
</dbReference>
<evidence type="ECO:0000313" key="2">
    <source>
        <dbReference type="EMBL" id="UMO77787.1"/>
    </source>
</evidence>
<protein>
    <submittedName>
        <fullName evidence="2">DNA maturase B</fullName>
    </submittedName>
</protein>
<dbReference type="EMBL" id="OL634959">
    <property type="protein sequence ID" value="UMO77787.1"/>
    <property type="molecule type" value="Genomic_DNA"/>
</dbReference>
<name>A0A976MFY3_9CAUD</name>
<dbReference type="InterPro" id="IPR027417">
    <property type="entry name" value="P-loop_NTPase"/>
</dbReference>
<evidence type="ECO:0000259" key="1">
    <source>
        <dbReference type="Pfam" id="PF22530"/>
    </source>
</evidence>
<sequence length="586" mass="65763">MDLQTRFKHADLIAETYQYFPDFAADALRFIGFTITPMQLDISDYIAYGPKFRMIMAGRGEAKSTLAYIYSIWRLIQRPSTIVFVVTSKEKLSLQVATGMKQLLFQWDILEYMRPDKNAGDRVATESFDIHYALKGVNKSPSVSIGSITGGITGNRADFLLSDDIESEANSDTAAKRDTIKAATQEYTSICRDGDIMYIGTPQTKDSVYNGLPNRGVDIRIWPSRVPTFEEEERYFGRLAPYIQQMMLNPDNRKGYGLTGTQGKPTDPVMLSEQKLIETYVDQGPEKFQLQFMLDSTLSDEIRMQLKLSDLVVANFGCDVLPEVVQYQSSPANQVPLGSDFPVPLAAMYYASSLQCAMVKPTEVVMCIDPAMSGSDALGFAVGTSVGPYIHILDAGGLMGGYNDKNEEELKQIMIRNKVTRIVVESNMGHGLFEINLRAVLQADDRVSHLAGCVEGKYATGQKEKRIIESLVSPMQRHRVIVHQQVFDSDRKYLKQHSSDKRTEYSLWYQLSSITTDRGSLNHDDVLEAVSMVVRELKFDLDIEEDAAAEARKQAAIREYLANPMGYKNTKKTRGRGTLSKLRMVN</sequence>
<organism evidence="2 3">
    <name type="scientific">Bacteriophage Phi NF-1</name>
    <dbReference type="NCBI Taxonomy" id="2900273"/>
    <lineage>
        <taxon>Viruses</taxon>
        <taxon>Duplodnaviria</taxon>
        <taxon>Heunggongvirae</taxon>
        <taxon>Uroviricota</taxon>
        <taxon>Caudoviricetes</taxon>
        <taxon>Autographivirales</taxon>
        <taxon>Autoscriptoviridae</taxon>
        <taxon>Catalonvirus</taxon>
        <taxon>Catalonvirus NF1</taxon>
    </lineage>
</organism>
<dbReference type="Gene3D" id="3.40.50.300">
    <property type="entry name" value="P-loop containing nucleotide triphosphate hydrolases"/>
    <property type="match status" value="1"/>
</dbReference>
<dbReference type="InterPro" id="IPR047987">
    <property type="entry name" value="Gp19-like_virus"/>
</dbReference>
<dbReference type="NCBIfam" id="NF033889">
    <property type="entry name" value="termin_lrg_T7"/>
    <property type="match status" value="1"/>
</dbReference>
<reference evidence="2" key="1">
    <citation type="submission" date="2021-11" db="EMBL/GenBank/DDBJ databases">
        <title>Phage-based biocontrol of nitrification in agricultural soil.</title>
        <authorList>
            <person name="Muniesa M."/>
            <person name="Quiros P."/>
            <person name="Salaet I."/>
        </authorList>
    </citation>
    <scope>NUCLEOTIDE SEQUENCE</scope>
</reference>
<feature type="domain" description="Terminase large subunit ribonuclease H-like" evidence="1">
    <location>
        <begin position="368"/>
        <end position="480"/>
    </location>
</feature>
<keyword evidence="3" id="KW-1185">Reference proteome</keyword>
<accession>A0A976MFY3</accession>